<evidence type="ECO:0000313" key="3">
    <source>
        <dbReference type="Proteomes" id="UP000714275"/>
    </source>
</evidence>
<organism evidence="2 3">
    <name type="scientific">Suillus placidus</name>
    <dbReference type="NCBI Taxonomy" id="48579"/>
    <lineage>
        <taxon>Eukaryota</taxon>
        <taxon>Fungi</taxon>
        <taxon>Dikarya</taxon>
        <taxon>Basidiomycota</taxon>
        <taxon>Agaricomycotina</taxon>
        <taxon>Agaricomycetes</taxon>
        <taxon>Agaricomycetidae</taxon>
        <taxon>Boletales</taxon>
        <taxon>Suillineae</taxon>
        <taxon>Suillaceae</taxon>
        <taxon>Suillus</taxon>
    </lineage>
</organism>
<protein>
    <submittedName>
        <fullName evidence="2">Uncharacterized protein</fullName>
    </submittedName>
</protein>
<comment type="caution">
    <text evidence="2">The sequence shown here is derived from an EMBL/GenBank/DDBJ whole genome shotgun (WGS) entry which is preliminary data.</text>
</comment>
<reference evidence="2" key="1">
    <citation type="journal article" date="2020" name="New Phytol.">
        <title>Comparative genomics reveals dynamic genome evolution in host specialist ectomycorrhizal fungi.</title>
        <authorList>
            <person name="Lofgren L.A."/>
            <person name="Nguyen N.H."/>
            <person name="Vilgalys R."/>
            <person name="Ruytinx J."/>
            <person name="Liao H.L."/>
            <person name="Branco S."/>
            <person name="Kuo A."/>
            <person name="LaButti K."/>
            <person name="Lipzen A."/>
            <person name="Andreopoulos W."/>
            <person name="Pangilinan J."/>
            <person name="Riley R."/>
            <person name="Hundley H."/>
            <person name="Na H."/>
            <person name="Barry K."/>
            <person name="Grigoriev I.V."/>
            <person name="Stajich J.E."/>
            <person name="Kennedy P.G."/>
        </authorList>
    </citation>
    <scope>NUCLEOTIDE SEQUENCE</scope>
    <source>
        <strain evidence="2">DOB743</strain>
    </source>
</reference>
<evidence type="ECO:0000313" key="2">
    <source>
        <dbReference type="EMBL" id="KAG1775833.1"/>
    </source>
</evidence>
<keyword evidence="3" id="KW-1185">Reference proteome</keyword>
<feature type="compositionally biased region" description="Polar residues" evidence="1">
    <location>
        <begin position="421"/>
        <end position="430"/>
    </location>
</feature>
<dbReference type="AlphaFoldDB" id="A0A9P7D1L9"/>
<feature type="region of interest" description="Disordered" evidence="1">
    <location>
        <begin position="421"/>
        <end position="452"/>
    </location>
</feature>
<feature type="region of interest" description="Disordered" evidence="1">
    <location>
        <begin position="20"/>
        <end position="48"/>
    </location>
</feature>
<dbReference type="OrthoDB" id="2690988at2759"/>
<feature type="compositionally biased region" description="Basic residues" evidence="1">
    <location>
        <begin position="35"/>
        <end position="44"/>
    </location>
</feature>
<dbReference type="Proteomes" id="UP000714275">
    <property type="component" value="Unassembled WGS sequence"/>
</dbReference>
<feature type="compositionally biased region" description="Low complexity" evidence="1">
    <location>
        <begin position="21"/>
        <end position="31"/>
    </location>
</feature>
<evidence type="ECO:0000256" key="1">
    <source>
        <dbReference type="SAM" id="MobiDB-lite"/>
    </source>
</evidence>
<gene>
    <name evidence="2" type="ORF">EV702DRAFT_1046712</name>
</gene>
<accession>A0A9P7D1L9</accession>
<name>A0A9P7D1L9_9AGAM</name>
<dbReference type="EMBL" id="JABBWD010000031">
    <property type="protein sequence ID" value="KAG1775833.1"/>
    <property type="molecule type" value="Genomic_DNA"/>
</dbReference>
<sequence length="452" mass="50685">MSTVVINCESCHTSLPEFFRRNSSQSNSSQEKTVKTKPKPKPNLKKSILSPVSASSLSLEANSIKNVAESSKTSLLTNGNKLTLPVTPTETQSTQTTTKRLISTNCNLISSGRCKNVLKAILDSNFNRPGQFNSTSRQFRNWFSRPEHIYPKPRLTFISDRSLLIAEMALPLHEVGVTFLASELSLIGGVPFDKRLITVIVDTNRRRNTPNSRSVYTLDFSVSFKVMRKLDGECALSQDEDVLHEKFEFEVASNTEDSKTLVPSAESRLPLDEFTFLMDMSAPSTSVIVAGHTWCNINAARFHIWVRGNTPIDVNVDDGPDVAHGTLFPEIDMDNVNNMMRRGLARMHDHLADLLQVLDPQSNVSLIRQHDPLFPINLDWDHCRNNFLIAAEETAHAWYIEWYHAELAKRVHSLSDCDSDSNYVDSGTSQGDDDSHDDGPCCNTRARKKTED</sequence>
<proteinExistence type="predicted"/>